<dbReference type="EMBL" id="SDJR01000002">
    <property type="protein sequence ID" value="RXR27494.1"/>
    <property type="molecule type" value="Genomic_DNA"/>
</dbReference>
<comment type="caution">
    <text evidence="2">The sequence shown here is derived from an EMBL/GenBank/DDBJ whole genome shotgun (WGS) entry which is preliminary data.</text>
</comment>
<name>A0A4Q1L0M0_9CELL</name>
<proteinExistence type="predicted"/>
<evidence type="ECO:0000313" key="4">
    <source>
        <dbReference type="Proteomes" id="UP000290517"/>
    </source>
</evidence>
<keyword evidence="4" id="KW-1185">Reference proteome</keyword>
<organism evidence="2 3">
    <name type="scientific">Oerskovia turbata</name>
    <dbReference type="NCBI Taxonomy" id="1713"/>
    <lineage>
        <taxon>Bacteria</taxon>
        <taxon>Bacillati</taxon>
        <taxon>Actinomycetota</taxon>
        <taxon>Actinomycetes</taxon>
        <taxon>Micrococcales</taxon>
        <taxon>Cellulomonadaceae</taxon>
        <taxon>Oerskovia</taxon>
    </lineage>
</organism>
<accession>A0A4Q1L0M0</accession>
<evidence type="ECO:0000313" key="2">
    <source>
        <dbReference type="EMBL" id="RXR36149.1"/>
    </source>
</evidence>
<dbReference type="Proteomes" id="UP000289805">
    <property type="component" value="Unassembled WGS sequence"/>
</dbReference>
<dbReference type="EMBL" id="SDJQ01000005">
    <property type="protein sequence ID" value="RXR36149.1"/>
    <property type="molecule type" value="Genomic_DNA"/>
</dbReference>
<protein>
    <submittedName>
        <fullName evidence="2">Uncharacterized protein</fullName>
    </submittedName>
</protein>
<evidence type="ECO:0000313" key="1">
    <source>
        <dbReference type="EMBL" id="RXR27494.1"/>
    </source>
</evidence>
<dbReference type="AlphaFoldDB" id="A0A4Q1L0M0"/>
<dbReference type="NCBIfam" id="NF040618">
    <property type="entry name" value="PPA1309_fam"/>
    <property type="match status" value="1"/>
</dbReference>
<gene>
    <name evidence="1" type="ORF">EQW73_02285</name>
    <name evidence="2" type="ORF">EQW78_03475</name>
</gene>
<sequence length="179" mass="18633">MVPLAQLALADAVRDVEAHVAADGWDAPPRVFALVRTADAMAADPGLADRLPPEVVTAARGIPDHLVSVEQEGLPDVETLEDLLAGISWPGTVDGAAIVAERVVLPPSAEEGLPTDPAAALAYLSSHPDRQDVRLAVGVLRDGTPWCAVRTRANDDGDAVAFGPDLVPGLIEGLRATFE</sequence>
<reference evidence="3 4" key="1">
    <citation type="submission" date="2019-01" db="EMBL/GenBank/DDBJ databases">
        <title>Oerskovia turbata Genome sequencing and assembly.</title>
        <authorList>
            <person name="Dou T."/>
        </authorList>
    </citation>
    <scope>NUCLEOTIDE SEQUENCE [LARGE SCALE GENOMIC DNA]</scope>
    <source>
        <strain evidence="2 3">JCM12123</strain>
        <strain evidence="1 4">JCM3160</strain>
    </source>
</reference>
<dbReference type="OrthoDB" id="3266223at2"/>
<dbReference type="STRING" id="1713.GCA_000718325_01202"/>
<evidence type="ECO:0000313" key="3">
    <source>
        <dbReference type="Proteomes" id="UP000289805"/>
    </source>
</evidence>
<dbReference type="InterPro" id="IPR047681">
    <property type="entry name" value="PPA1309-like"/>
</dbReference>
<dbReference type="Proteomes" id="UP000290517">
    <property type="component" value="Unassembled WGS sequence"/>
</dbReference>